<name>A0ABU6Z5Q6_9FABA</name>
<reference evidence="1 2" key="1">
    <citation type="journal article" date="2023" name="Plants (Basel)">
        <title>Bridging the Gap: Combining Genomics and Transcriptomics Approaches to Understand Stylosanthes scabra, an Orphan Legume from the Brazilian Caatinga.</title>
        <authorList>
            <person name="Ferreira-Neto J.R.C."/>
            <person name="da Silva M.D."/>
            <person name="Binneck E."/>
            <person name="de Melo N.F."/>
            <person name="da Silva R.H."/>
            <person name="de Melo A.L.T.M."/>
            <person name="Pandolfi V."/>
            <person name="Bustamante F.O."/>
            <person name="Brasileiro-Vidal A.C."/>
            <person name="Benko-Iseppon A.M."/>
        </authorList>
    </citation>
    <scope>NUCLEOTIDE SEQUENCE [LARGE SCALE GENOMIC DNA]</scope>
    <source>
        <tissue evidence="1">Leaves</tissue>
    </source>
</reference>
<evidence type="ECO:0000313" key="2">
    <source>
        <dbReference type="Proteomes" id="UP001341840"/>
    </source>
</evidence>
<organism evidence="1 2">
    <name type="scientific">Stylosanthes scabra</name>
    <dbReference type="NCBI Taxonomy" id="79078"/>
    <lineage>
        <taxon>Eukaryota</taxon>
        <taxon>Viridiplantae</taxon>
        <taxon>Streptophyta</taxon>
        <taxon>Embryophyta</taxon>
        <taxon>Tracheophyta</taxon>
        <taxon>Spermatophyta</taxon>
        <taxon>Magnoliopsida</taxon>
        <taxon>eudicotyledons</taxon>
        <taxon>Gunneridae</taxon>
        <taxon>Pentapetalae</taxon>
        <taxon>rosids</taxon>
        <taxon>fabids</taxon>
        <taxon>Fabales</taxon>
        <taxon>Fabaceae</taxon>
        <taxon>Papilionoideae</taxon>
        <taxon>50 kb inversion clade</taxon>
        <taxon>dalbergioids sensu lato</taxon>
        <taxon>Dalbergieae</taxon>
        <taxon>Pterocarpus clade</taxon>
        <taxon>Stylosanthes</taxon>
    </lineage>
</organism>
<proteinExistence type="predicted"/>
<sequence>MAERSIEEISAEDRREMYRLNEISHVTHNVHNEGDRCITSVRRQIAMDLDPRVAPFVQRGRSAPGCTTDRKLVQD</sequence>
<dbReference type="EMBL" id="JASCZI010271907">
    <property type="protein sequence ID" value="MED6217311.1"/>
    <property type="molecule type" value="Genomic_DNA"/>
</dbReference>
<dbReference type="Proteomes" id="UP001341840">
    <property type="component" value="Unassembled WGS sequence"/>
</dbReference>
<evidence type="ECO:0000313" key="1">
    <source>
        <dbReference type="EMBL" id="MED6217311.1"/>
    </source>
</evidence>
<protein>
    <submittedName>
        <fullName evidence="1">Uncharacterized protein</fullName>
    </submittedName>
</protein>
<gene>
    <name evidence="1" type="ORF">PIB30_016500</name>
</gene>
<comment type="caution">
    <text evidence="1">The sequence shown here is derived from an EMBL/GenBank/DDBJ whole genome shotgun (WGS) entry which is preliminary data.</text>
</comment>
<keyword evidence="2" id="KW-1185">Reference proteome</keyword>
<accession>A0ABU6Z5Q6</accession>